<dbReference type="GO" id="GO:0022857">
    <property type="term" value="F:transmembrane transporter activity"/>
    <property type="evidence" value="ECO:0007669"/>
    <property type="project" value="InterPro"/>
</dbReference>
<feature type="domain" description="Major facilitator superfamily (MFS) profile" evidence="8">
    <location>
        <begin position="9"/>
        <end position="453"/>
    </location>
</feature>
<keyword evidence="10" id="KW-1185">Reference proteome</keyword>
<feature type="transmembrane region" description="Helical" evidence="7">
    <location>
        <begin position="301"/>
        <end position="323"/>
    </location>
</feature>
<proteinExistence type="predicted"/>
<feature type="transmembrane region" description="Helical" evidence="7">
    <location>
        <begin position="162"/>
        <end position="184"/>
    </location>
</feature>
<keyword evidence="5 7" id="KW-1133">Transmembrane helix</keyword>
<dbReference type="GO" id="GO:0005886">
    <property type="term" value="C:plasma membrane"/>
    <property type="evidence" value="ECO:0007669"/>
    <property type="project" value="UniProtKB-SubCell"/>
</dbReference>
<dbReference type="Gene3D" id="1.20.1720.10">
    <property type="entry name" value="Multidrug resistance protein D"/>
    <property type="match status" value="1"/>
</dbReference>
<evidence type="ECO:0000256" key="5">
    <source>
        <dbReference type="ARBA" id="ARBA00022989"/>
    </source>
</evidence>
<dbReference type="AlphaFoldDB" id="A0A3M2KVK7"/>
<dbReference type="CDD" id="cd17321">
    <property type="entry name" value="MFS_MMR_MDR_like"/>
    <property type="match status" value="1"/>
</dbReference>
<evidence type="ECO:0000256" key="2">
    <source>
        <dbReference type="ARBA" id="ARBA00022448"/>
    </source>
</evidence>
<feature type="transmembrane region" description="Helical" evidence="7">
    <location>
        <begin position="106"/>
        <end position="125"/>
    </location>
</feature>
<dbReference type="InterPro" id="IPR020846">
    <property type="entry name" value="MFS_dom"/>
</dbReference>
<evidence type="ECO:0000256" key="6">
    <source>
        <dbReference type="ARBA" id="ARBA00023136"/>
    </source>
</evidence>
<keyword evidence="3" id="KW-1003">Cell membrane</keyword>
<feature type="transmembrane region" description="Helical" evidence="7">
    <location>
        <begin position="429"/>
        <end position="449"/>
    </location>
</feature>
<keyword evidence="2" id="KW-0813">Transport</keyword>
<feature type="transmembrane region" description="Helical" evidence="7">
    <location>
        <begin position="196"/>
        <end position="215"/>
    </location>
</feature>
<dbReference type="InterPro" id="IPR036259">
    <property type="entry name" value="MFS_trans_sf"/>
</dbReference>
<dbReference type="SUPFAM" id="SSF103473">
    <property type="entry name" value="MFS general substrate transporter"/>
    <property type="match status" value="1"/>
</dbReference>
<feature type="transmembrane region" description="Helical" evidence="7">
    <location>
        <begin position="75"/>
        <end position="100"/>
    </location>
</feature>
<evidence type="ECO:0000313" key="10">
    <source>
        <dbReference type="Proteomes" id="UP000279275"/>
    </source>
</evidence>
<sequence>MRVRNPYPILALACAAMFITVVDLTVVNVSLPHMAIDLRLGQATLQWVVIAYAVPFGGLLLPAGRFGDVWGRRPVLLTGLAVFTAASLSAGLAGTSAVLIGSRAVQGIGAALIAPSALAVVADVFPAGKTREAALGIYGAIGGAAASVGVLAGGLLTDGPGWPWIFYVNVPICTVLLVAVVILLPARTAAAAGSRVDVRSAAAVTGGLAAGIYALDRGVVDGWTSLSALGPAVLAVALLATFVAVERNTTGPLMPVSLRRNRAAVLADLVALAGFGSFYGFIFLTTLLMQQQLGYSPTRTGLAWLITSLTAFVVAGLTGALLARVVGGRVLMLVASGLMVAAATVLLGSPAHPSFLTWVLPALVCAGIAVGLIAPSIQITALDSVGERDFGTASGLLETAREFGGSTIIALVSTVMVSGGRSATDGMHSAFGVIAAAAAFSVVVGAFGLRAIGSGRAVPEVPVPVTA</sequence>
<dbReference type="Gene3D" id="1.20.1250.20">
    <property type="entry name" value="MFS general substrate transporter like domains"/>
    <property type="match status" value="1"/>
</dbReference>
<dbReference type="Pfam" id="PF07690">
    <property type="entry name" value="MFS_1"/>
    <property type="match status" value="1"/>
</dbReference>
<evidence type="ECO:0000256" key="3">
    <source>
        <dbReference type="ARBA" id="ARBA00022475"/>
    </source>
</evidence>
<dbReference type="Proteomes" id="UP000279275">
    <property type="component" value="Unassembled WGS sequence"/>
</dbReference>
<evidence type="ECO:0000256" key="7">
    <source>
        <dbReference type="SAM" id="Phobius"/>
    </source>
</evidence>
<feature type="transmembrane region" description="Helical" evidence="7">
    <location>
        <begin position="43"/>
        <end position="63"/>
    </location>
</feature>
<feature type="transmembrane region" description="Helical" evidence="7">
    <location>
        <begin position="227"/>
        <end position="245"/>
    </location>
</feature>
<organism evidence="9 10">
    <name type="scientific">Nocardia stercoris</name>
    <dbReference type="NCBI Taxonomy" id="2483361"/>
    <lineage>
        <taxon>Bacteria</taxon>
        <taxon>Bacillati</taxon>
        <taxon>Actinomycetota</taxon>
        <taxon>Actinomycetes</taxon>
        <taxon>Mycobacteriales</taxon>
        <taxon>Nocardiaceae</taxon>
        <taxon>Nocardia</taxon>
    </lineage>
</organism>
<dbReference type="InterPro" id="IPR011701">
    <property type="entry name" value="MFS"/>
</dbReference>
<evidence type="ECO:0000256" key="4">
    <source>
        <dbReference type="ARBA" id="ARBA00022692"/>
    </source>
</evidence>
<protein>
    <submittedName>
        <fullName evidence="9">MFS transporter</fullName>
    </submittedName>
</protein>
<dbReference type="PANTHER" id="PTHR42718:SF46">
    <property type="entry name" value="BLR6921 PROTEIN"/>
    <property type="match status" value="1"/>
</dbReference>
<feature type="transmembrane region" description="Helical" evidence="7">
    <location>
        <begin position="330"/>
        <end position="349"/>
    </location>
</feature>
<evidence type="ECO:0000313" key="9">
    <source>
        <dbReference type="EMBL" id="RMI29627.1"/>
    </source>
</evidence>
<keyword evidence="6 7" id="KW-0472">Membrane</keyword>
<evidence type="ECO:0000259" key="8">
    <source>
        <dbReference type="PROSITE" id="PS50850"/>
    </source>
</evidence>
<dbReference type="PANTHER" id="PTHR42718">
    <property type="entry name" value="MAJOR FACILITATOR SUPERFAMILY MULTIDRUG TRANSPORTER MFSC"/>
    <property type="match status" value="1"/>
</dbReference>
<name>A0A3M2KVK7_9NOCA</name>
<reference evidence="9 10" key="1">
    <citation type="submission" date="2018-10" db="EMBL/GenBank/DDBJ databases">
        <title>Isolation from cow dung.</title>
        <authorList>
            <person name="Ling L."/>
        </authorList>
    </citation>
    <scope>NUCLEOTIDE SEQUENCE [LARGE SCALE GENOMIC DNA]</scope>
    <source>
        <strain evidence="9 10">NEAU-LL90</strain>
    </source>
</reference>
<feature type="transmembrane region" description="Helical" evidence="7">
    <location>
        <begin position="355"/>
        <end position="382"/>
    </location>
</feature>
<feature type="transmembrane region" description="Helical" evidence="7">
    <location>
        <begin position="265"/>
        <end position="289"/>
    </location>
</feature>
<comment type="caution">
    <text evidence="9">The sequence shown here is derived from an EMBL/GenBank/DDBJ whole genome shotgun (WGS) entry which is preliminary data.</text>
</comment>
<keyword evidence="4 7" id="KW-0812">Transmembrane</keyword>
<dbReference type="PRINTS" id="PR01036">
    <property type="entry name" value="TCRTETB"/>
</dbReference>
<comment type="subcellular location">
    <subcellularLocation>
        <location evidence="1">Cell membrane</location>
        <topology evidence="1">Multi-pass membrane protein</topology>
    </subcellularLocation>
</comment>
<evidence type="ECO:0000256" key="1">
    <source>
        <dbReference type="ARBA" id="ARBA00004651"/>
    </source>
</evidence>
<accession>A0A3M2KVK7</accession>
<gene>
    <name evidence="9" type="ORF">EBN03_24760</name>
</gene>
<feature type="transmembrane region" description="Helical" evidence="7">
    <location>
        <begin position="7"/>
        <end position="31"/>
    </location>
</feature>
<feature type="transmembrane region" description="Helical" evidence="7">
    <location>
        <begin position="137"/>
        <end position="156"/>
    </location>
</feature>
<dbReference type="PROSITE" id="PS50850">
    <property type="entry name" value="MFS"/>
    <property type="match status" value="1"/>
</dbReference>
<dbReference type="EMBL" id="RFFH01000013">
    <property type="protein sequence ID" value="RMI29627.1"/>
    <property type="molecule type" value="Genomic_DNA"/>
</dbReference>